<dbReference type="Proteomes" id="UP001501468">
    <property type="component" value="Unassembled WGS sequence"/>
</dbReference>
<reference evidence="2" key="1">
    <citation type="journal article" date="2019" name="Int. J. Syst. Evol. Microbiol.">
        <title>The Global Catalogue of Microorganisms (GCM) 10K type strain sequencing project: providing services to taxonomists for standard genome sequencing and annotation.</title>
        <authorList>
            <consortium name="The Broad Institute Genomics Platform"/>
            <consortium name="The Broad Institute Genome Sequencing Center for Infectious Disease"/>
            <person name="Wu L."/>
            <person name="Ma J."/>
        </authorList>
    </citation>
    <scope>NUCLEOTIDE SEQUENCE [LARGE SCALE GENOMIC DNA]</scope>
    <source>
        <strain evidence="2">JCM 17125</strain>
    </source>
</reference>
<name>A0ABP7DEZ7_9MICO</name>
<sequence length="167" mass="17041">MSGALPWGMVGGSGGRTRQGLVVAAAVVMMAGLAGCGDDASGGDDSSGAGDKGREKGCELAMSTLASGLQEYARTRAAGDFLEAIAMPASVPCRNAIANIQQGRSVTFDLLRPNGEVVELPVSPRVVQFPLPVPTAPVSGDRTSRCYTAFGGTFLYTPCLNGGIDPF</sequence>
<proteinExistence type="predicted"/>
<comment type="caution">
    <text evidence="1">The sequence shown here is derived from an EMBL/GenBank/DDBJ whole genome shotgun (WGS) entry which is preliminary data.</text>
</comment>
<evidence type="ECO:0000313" key="2">
    <source>
        <dbReference type="Proteomes" id="UP001501468"/>
    </source>
</evidence>
<evidence type="ECO:0008006" key="3">
    <source>
        <dbReference type="Google" id="ProtNLM"/>
    </source>
</evidence>
<accession>A0ABP7DEZ7</accession>
<evidence type="ECO:0000313" key="1">
    <source>
        <dbReference type="EMBL" id="GAA3704701.1"/>
    </source>
</evidence>
<gene>
    <name evidence="1" type="ORF">GCM10022399_21600</name>
</gene>
<dbReference type="EMBL" id="BAABDC010000003">
    <property type="protein sequence ID" value="GAA3704701.1"/>
    <property type="molecule type" value="Genomic_DNA"/>
</dbReference>
<organism evidence="1 2">
    <name type="scientific">Terrabacter ginsenosidimutans</name>
    <dbReference type="NCBI Taxonomy" id="490575"/>
    <lineage>
        <taxon>Bacteria</taxon>
        <taxon>Bacillati</taxon>
        <taxon>Actinomycetota</taxon>
        <taxon>Actinomycetes</taxon>
        <taxon>Micrococcales</taxon>
        <taxon>Intrasporangiaceae</taxon>
        <taxon>Terrabacter</taxon>
    </lineage>
</organism>
<protein>
    <recommendedName>
        <fullName evidence="3">Lipoprotein</fullName>
    </recommendedName>
</protein>
<keyword evidence="2" id="KW-1185">Reference proteome</keyword>